<feature type="binding site" evidence="11">
    <location>
        <position position="108"/>
    </location>
    <ligand>
        <name>ATP</name>
        <dbReference type="ChEBI" id="CHEBI:30616"/>
    </ligand>
</feature>
<evidence type="ECO:0000256" key="11">
    <source>
        <dbReference type="HAMAP-Rule" id="MF_03049"/>
    </source>
</evidence>
<feature type="binding site" evidence="11">
    <location>
        <position position="87"/>
    </location>
    <ligand>
        <name>ATP</name>
        <dbReference type="ChEBI" id="CHEBI:30616"/>
    </ligand>
</feature>
<evidence type="ECO:0000256" key="7">
    <source>
        <dbReference type="ARBA" id="ARBA00022833"/>
    </source>
</evidence>
<feature type="domain" description="Rhodanese" evidence="12">
    <location>
        <begin position="343"/>
        <end position="452"/>
    </location>
</feature>
<dbReference type="InterPro" id="IPR000594">
    <property type="entry name" value="ThiF_NAD_FAD-bd"/>
</dbReference>
<comment type="similarity">
    <text evidence="11">In the N-terminal section; belongs to the HesA/MoeB/ThiF family. UBA4 subfamily.</text>
</comment>
<dbReference type="EC" id="2.8.1.-" evidence="11"/>
<dbReference type="GO" id="GO:0004792">
    <property type="term" value="F:thiosulfate-cyanide sulfurtransferase activity"/>
    <property type="evidence" value="ECO:0007669"/>
    <property type="project" value="TreeGrafter"/>
</dbReference>
<dbReference type="SUPFAM" id="SSF69572">
    <property type="entry name" value="Activating enzymes of the ubiquitin-like proteins"/>
    <property type="match status" value="1"/>
</dbReference>
<evidence type="ECO:0000256" key="3">
    <source>
        <dbReference type="ARBA" id="ARBA00022679"/>
    </source>
</evidence>
<keyword evidence="5 11" id="KW-0479">Metal-binding</keyword>
<dbReference type="PANTHER" id="PTHR10953">
    <property type="entry name" value="UBIQUITIN-ACTIVATING ENZYME E1"/>
    <property type="match status" value="1"/>
</dbReference>
<feature type="binding site" evidence="11">
    <location>
        <begin position="176"/>
        <end position="177"/>
    </location>
    <ligand>
        <name>ATP</name>
        <dbReference type="ChEBI" id="CHEBI:30616"/>
    </ligand>
</feature>
<comment type="caution">
    <text evidence="13">The sequence shown here is derived from an EMBL/GenBank/DDBJ whole genome shotgun (WGS) entry which is preliminary data.</text>
</comment>
<keyword evidence="6 11" id="KW-0547">Nucleotide-binding</keyword>
<evidence type="ECO:0000256" key="9">
    <source>
        <dbReference type="ARBA" id="ARBA00023150"/>
    </source>
</evidence>
<dbReference type="GO" id="GO:0070566">
    <property type="term" value="F:adenylyltransferase activity"/>
    <property type="evidence" value="ECO:0007669"/>
    <property type="project" value="InterPro"/>
</dbReference>
<dbReference type="NCBIfam" id="NF004281">
    <property type="entry name" value="PRK05690.1"/>
    <property type="match status" value="1"/>
</dbReference>
<keyword evidence="4 11" id="KW-0819">tRNA processing</keyword>
<dbReference type="GO" id="GO:0032447">
    <property type="term" value="P:protein urmylation"/>
    <property type="evidence" value="ECO:0007669"/>
    <property type="project" value="TreeGrafter"/>
</dbReference>
<gene>
    <name evidence="13" type="primary">MOCS3_2</name>
    <name evidence="13" type="ORF">DERF_008803</name>
</gene>
<proteinExistence type="inferred from homology"/>
<evidence type="ECO:0000256" key="6">
    <source>
        <dbReference type="ARBA" id="ARBA00022741"/>
    </source>
</evidence>
<keyword evidence="8 11" id="KW-0067">ATP-binding</keyword>
<dbReference type="FunFam" id="3.40.250.10:FF:000014">
    <property type="entry name" value="Adenylyltransferase and sulfurtransferase MOCS3"/>
    <property type="match status" value="1"/>
</dbReference>
<keyword evidence="3 11" id="KW-0808">Transferase</keyword>
<feature type="binding site" evidence="11">
    <location>
        <position position="132"/>
    </location>
    <ligand>
        <name>ATP</name>
        <dbReference type="ChEBI" id="CHEBI:30616"/>
    </ligand>
</feature>
<feature type="binding site" evidence="11">
    <location>
        <begin position="115"/>
        <end position="119"/>
    </location>
    <ligand>
        <name>ATP</name>
        <dbReference type="ChEBI" id="CHEBI:30616"/>
    </ligand>
</feature>
<organism evidence="13 14">
    <name type="scientific">Dermatophagoides farinae</name>
    <name type="common">American house dust mite</name>
    <dbReference type="NCBI Taxonomy" id="6954"/>
    <lineage>
        <taxon>Eukaryota</taxon>
        <taxon>Metazoa</taxon>
        <taxon>Ecdysozoa</taxon>
        <taxon>Arthropoda</taxon>
        <taxon>Chelicerata</taxon>
        <taxon>Arachnida</taxon>
        <taxon>Acari</taxon>
        <taxon>Acariformes</taxon>
        <taxon>Sarcoptiformes</taxon>
        <taxon>Astigmata</taxon>
        <taxon>Psoroptidia</taxon>
        <taxon>Analgoidea</taxon>
        <taxon>Pyroglyphidae</taxon>
        <taxon>Dermatophagoidinae</taxon>
        <taxon>Dermatophagoides</taxon>
    </lineage>
</organism>
<reference evidence="13" key="2">
    <citation type="journal article" date="2022" name="Res Sq">
        <title>Comparative Genomics Reveals Insights into the Divergent Evolution of Astigmatic Mites and Household Pest Adaptations.</title>
        <authorList>
            <person name="Xiong Q."/>
            <person name="Wan A.T.-Y."/>
            <person name="Liu X.-Y."/>
            <person name="Fung C.S.-H."/>
            <person name="Xiao X."/>
            <person name="Malainual N."/>
            <person name="Hou J."/>
            <person name="Wang L."/>
            <person name="Wang M."/>
            <person name="Yang K."/>
            <person name="Cui Y."/>
            <person name="Leung E."/>
            <person name="Nong W."/>
            <person name="Shin S.-K."/>
            <person name="Au S."/>
            <person name="Jeong K.Y."/>
            <person name="Chew F.T."/>
            <person name="Hui J."/>
            <person name="Leung T.F."/>
            <person name="Tungtrongchitr A."/>
            <person name="Zhong N."/>
            <person name="Liu Z."/>
            <person name="Tsui S."/>
        </authorList>
    </citation>
    <scope>NUCLEOTIDE SEQUENCE</scope>
    <source>
        <strain evidence="13">Derf</strain>
        <tissue evidence="13">Whole organism</tissue>
    </source>
</reference>
<feature type="active site" description="Glycyl thioester intermediate; for adenylyltransferase activity" evidence="11">
    <location>
        <position position="235"/>
    </location>
</feature>
<feature type="binding site" evidence="11">
    <location>
        <position position="296"/>
    </location>
    <ligand>
        <name>Zn(2+)</name>
        <dbReference type="ChEBI" id="CHEBI:29105"/>
    </ligand>
</feature>
<keyword evidence="9 11" id="KW-0501">Molybdenum cofactor biosynthesis</keyword>
<keyword evidence="7 11" id="KW-0862">Zinc</keyword>
<evidence type="ECO:0000256" key="8">
    <source>
        <dbReference type="ARBA" id="ARBA00022840"/>
    </source>
</evidence>
<dbReference type="HAMAP" id="MF_03049">
    <property type="entry name" value="MOCS3_Uba4"/>
    <property type="match status" value="1"/>
</dbReference>
<dbReference type="GO" id="GO:0005829">
    <property type="term" value="C:cytosol"/>
    <property type="evidence" value="ECO:0007669"/>
    <property type="project" value="UniProtKB-SubCell"/>
</dbReference>
<feature type="binding site" evidence="11">
    <location>
        <position position="218"/>
    </location>
    <ligand>
        <name>Zn(2+)</name>
        <dbReference type="ChEBI" id="CHEBI:29105"/>
    </ligand>
</feature>
<dbReference type="GO" id="GO:0006777">
    <property type="term" value="P:Mo-molybdopterin cofactor biosynthetic process"/>
    <property type="evidence" value="ECO:0007669"/>
    <property type="project" value="UniProtKB-UniRule"/>
</dbReference>
<dbReference type="PROSITE" id="PS50206">
    <property type="entry name" value="RHODANESE_3"/>
    <property type="match status" value="1"/>
</dbReference>
<keyword evidence="14" id="KW-1185">Reference proteome</keyword>
<dbReference type="GO" id="GO:0002143">
    <property type="term" value="P:tRNA wobble position uridine thiolation"/>
    <property type="evidence" value="ECO:0007669"/>
    <property type="project" value="InterPro"/>
</dbReference>
<keyword evidence="10 11" id="KW-0511">Multifunctional enzyme</keyword>
<comment type="function">
    <text evidence="11">Plays a central role in 2-thiolation of mcm(5)S(2)U at tRNA wobble positions of cytosolic tRNA(Lys), tRNA(Glu) and tRNA(Gln). Acts by mediating the C-terminal thiocarboxylation of the sulfur carrier URM1. Its N-terminus first activates URM1 as acyl-adenylate (-COAMP), then the persulfide sulfur on the catalytic cysteine is transferred to URM1 to form thiocarboxylation (-COSH) of its C-terminus. The reaction probably involves hydrogen sulfide that is generated from the persulfide intermediate and that acts as nucleophile towards URM1. Subsequently, a transient disulfide bond is formed. Does not use thiosulfate as sulfur donor; NFS1 probably acting as a sulfur donor for thiocarboxylation reactions.</text>
</comment>
<dbReference type="GO" id="GO:0046872">
    <property type="term" value="F:metal ion binding"/>
    <property type="evidence" value="ECO:0007669"/>
    <property type="project" value="UniProtKB-KW"/>
</dbReference>
<dbReference type="SMART" id="SM00450">
    <property type="entry name" value="RHOD"/>
    <property type="match status" value="1"/>
</dbReference>
<dbReference type="InterPro" id="IPR036873">
    <property type="entry name" value="Rhodanese-like_dom_sf"/>
</dbReference>
<dbReference type="InterPro" id="IPR028885">
    <property type="entry name" value="MOCS3/Uba4"/>
</dbReference>
<evidence type="ECO:0000313" key="13">
    <source>
        <dbReference type="EMBL" id="KAH9518212.1"/>
    </source>
</evidence>
<dbReference type="Gene3D" id="3.40.50.720">
    <property type="entry name" value="NAD(P)-binding Rossmann-like Domain"/>
    <property type="match status" value="1"/>
</dbReference>
<dbReference type="GO" id="GO:0042292">
    <property type="term" value="F:URM1 activating enzyme activity"/>
    <property type="evidence" value="ECO:0007669"/>
    <property type="project" value="TreeGrafter"/>
</dbReference>
<protein>
    <recommendedName>
        <fullName evidence="11">Adenylyltransferase and sulfurtransferase MOCS3 homolog</fullName>
    </recommendedName>
    <alternativeName>
        <fullName evidence="11">UBA4 homolog</fullName>
    </alternativeName>
    <alternativeName>
        <fullName evidence="11">Ubiquitin-like protein activator 4 homolog</fullName>
    </alternativeName>
    <domain>
        <recommendedName>
            <fullName evidence="11">Adenylyltransferase</fullName>
            <ecNumber evidence="11">2.7.7.-</ecNumber>
        </recommendedName>
    </domain>
    <domain>
        <recommendedName>
            <fullName evidence="11">Sulfurtransferase</fullName>
            <ecNumber evidence="11">2.8.1.-</ecNumber>
        </recommendedName>
    </domain>
</protein>
<keyword evidence="2 11" id="KW-0963">Cytoplasm</keyword>
<evidence type="ECO:0000313" key="14">
    <source>
        <dbReference type="Proteomes" id="UP000790347"/>
    </source>
</evidence>
<feature type="binding site" evidence="11">
    <location>
        <position position="293"/>
    </location>
    <ligand>
        <name>Zn(2+)</name>
        <dbReference type="ChEBI" id="CHEBI:29105"/>
    </ligand>
</feature>
<sequence>MFYRLIIRKHLFVPVLSAVHHIPGNHFSSIRYYYSPSRLLSSNTTKMASLNKEETARYSRQMLCPEIGKKGQLRLKSSSVLVVGAGGLGCPSSLYLTAAGIGRLGLIDSDVVDTSNLHRQTLHSEATIGQPKTDSAVDRLRQLNSNVEFEKHQVRLSAENAMNIIKNYDIVIDGTDNPMARYLLSDVCVLLKKPMVSGSALQWEGQLTVYNYDEDTPCYRCLFPKPPAPGTVTNCADGGVIGVVPGIIGNIQALEAIKIAAGLKPSYAGTLLLFDGLTGQFRKVELRKRKDDCVSCGNNPTITKELIDYDAFCGIKCDSAQQLKILEPEERVTVEEYKQVLDSNEPHLLIDVRPQLQQDIVKLDNAISIPLGQIVKGDGIDKITTLIGEKLDQTSDVKKKIFFMCRRGNASQKAVRELKNRLGTKIEDDNLEIKDVIGGISKWGEKIDPEMPMY</sequence>
<name>A0A922I320_DERFA</name>
<dbReference type="AlphaFoldDB" id="A0A922I320"/>
<dbReference type="InterPro" id="IPR001763">
    <property type="entry name" value="Rhodanese-like_dom"/>
</dbReference>
<dbReference type="FunFam" id="3.40.50.720:FF:000033">
    <property type="entry name" value="Adenylyltransferase and sulfurtransferase MOCS3"/>
    <property type="match status" value="1"/>
</dbReference>
<dbReference type="InterPro" id="IPR045886">
    <property type="entry name" value="ThiF/MoeB/HesA"/>
</dbReference>
<evidence type="ECO:0000256" key="10">
    <source>
        <dbReference type="ARBA" id="ARBA00023268"/>
    </source>
</evidence>
<comment type="pathway">
    <text evidence="11">tRNA modification; 5-methoxycarbonylmethyl-2-thiouridine-tRNA biosynthesis.</text>
</comment>
<comment type="cofactor">
    <cofactor evidence="11">
        <name>Zn(2+)</name>
        <dbReference type="ChEBI" id="CHEBI:29105"/>
    </cofactor>
    <text evidence="11">Binds 1 zinc ion per subunit.</text>
</comment>
<feature type="active site" description="Cysteine persulfide intermediate; for sulfurtransferase activity" evidence="11">
    <location>
        <position position="405"/>
    </location>
</feature>
<evidence type="ECO:0000256" key="4">
    <source>
        <dbReference type="ARBA" id="ARBA00022694"/>
    </source>
</evidence>
<dbReference type="GO" id="GO:0005524">
    <property type="term" value="F:ATP binding"/>
    <property type="evidence" value="ECO:0007669"/>
    <property type="project" value="UniProtKB-KW"/>
</dbReference>
<reference evidence="13" key="1">
    <citation type="submission" date="2013-05" db="EMBL/GenBank/DDBJ databases">
        <authorList>
            <person name="Yim A.K.Y."/>
            <person name="Chan T.F."/>
            <person name="Ji K.M."/>
            <person name="Liu X.Y."/>
            <person name="Zhou J.W."/>
            <person name="Li R.Q."/>
            <person name="Yang K.Y."/>
            <person name="Li J."/>
            <person name="Li M."/>
            <person name="Law P.T.W."/>
            <person name="Wu Y.L."/>
            <person name="Cai Z.L."/>
            <person name="Qin H."/>
            <person name="Bao Y."/>
            <person name="Leung R.K.K."/>
            <person name="Ng P.K.S."/>
            <person name="Zou J."/>
            <person name="Zhong X.J."/>
            <person name="Ran P.X."/>
            <person name="Zhong N.S."/>
            <person name="Liu Z.G."/>
            <person name="Tsui S.K.W."/>
        </authorList>
    </citation>
    <scope>NUCLEOTIDE SEQUENCE</scope>
    <source>
        <strain evidence="13">Derf</strain>
        <tissue evidence="13">Whole organism</tissue>
    </source>
</reference>
<dbReference type="Gene3D" id="3.40.250.10">
    <property type="entry name" value="Rhodanese-like domain"/>
    <property type="match status" value="1"/>
</dbReference>
<dbReference type="InterPro" id="IPR035985">
    <property type="entry name" value="Ubiquitin-activating_enz"/>
</dbReference>
<dbReference type="Proteomes" id="UP000790347">
    <property type="component" value="Unassembled WGS sequence"/>
</dbReference>
<dbReference type="Pfam" id="PF00581">
    <property type="entry name" value="Rhodanese"/>
    <property type="match status" value="1"/>
</dbReference>
<feature type="binding site" evidence="11">
    <location>
        <position position="221"/>
    </location>
    <ligand>
        <name>Zn(2+)</name>
        <dbReference type="ChEBI" id="CHEBI:29105"/>
    </ligand>
</feature>
<dbReference type="EMBL" id="ASGP02000003">
    <property type="protein sequence ID" value="KAH9518212.1"/>
    <property type="molecule type" value="Genomic_DNA"/>
</dbReference>
<dbReference type="CDD" id="cd00757">
    <property type="entry name" value="ThiF_MoeB_HesA_family"/>
    <property type="match status" value="1"/>
</dbReference>
<accession>A0A922I320</accession>
<dbReference type="EC" id="2.7.7.-" evidence="11"/>
<comment type="subcellular location">
    <subcellularLocation>
        <location evidence="1">Cytoplasm</location>
        <location evidence="1">Cytosol</location>
    </subcellularLocation>
</comment>
<evidence type="ECO:0000256" key="2">
    <source>
        <dbReference type="ARBA" id="ARBA00022490"/>
    </source>
</evidence>
<evidence type="ECO:0000256" key="1">
    <source>
        <dbReference type="ARBA" id="ARBA00004514"/>
    </source>
</evidence>
<dbReference type="PANTHER" id="PTHR10953:SF102">
    <property type="entry name" value="ADENYLYLTRANSFERASE AND SULFURTRANSFERASE MOCS3"/>
    <property type="match status" value="1"/>
</dbReference>
<evidence type="ECO:0000256" key="5">
    <source>
        <dbReference type="ARBA" id="ARBA00022723"/>
    </source>
</evidence>
<evidence type="ECO:0000259" key="12">
    <source>
        <dbReference type="PROSITE" id="PS50206"/>
    </source>
</evidence>
<dbReference type="Pfam" id="PF00899">
    <property type="entry name" value="ThiF"/>
    <property type="match status" value="1"/>
</dbReference>